<evidence type="ECO:0000256" key="5">
    <source>
        <dbReference type="SAM" id="MobiDB-lite"/>
    </source>
</evidence>
<dbReference type="InterPro" id="IPR050859">
    <property type="entry name" value="Class-I_PLP-dep_aminotransf"/>
</dbReference>
<name>A0A8J3HZR7_9CHLR</name>
<protein>
    <recommendedName>
        <fullName evidence="6">Aminotransferase class I/classII large domain-containing protein</fullName>
    </recommendedName>
</protein>
<comment type="caution">
    <text evidence="7">The sequence shown here is derived from an EMBL/GenBank/DDBJ whole genome shotgun (WGS) entry which is preliminary data.</text>
</comment>
<evidence type="ECO:0000313" key="7">
    <source>
        <dbReference type="EMBL" id="GHO43488.1"/>
    </source>
</evidence>
<keyword evidence="8" id="KW-1185">Reference proteome</keyword>
<dbReference type="InterPro" id="IPR015421">
    <property type="entry name" value="PyrdxlP-dep_Trfase_major"/>
</dbReference>
<proteinExistence type="predicted"/>
<evidence type="ECO:0000259" key="6">
    <source>
        <dbReference type="Pfam" id="PF00155"/>
    </source>
</evidence>
<organism evidence="7 8">
    <name type="scientific">Ktedonospora formicarum</name>
    <dbReference type="NCBI Taxonomy" id="2778364"/>
    <lineage>
        <taxon>Bacteria</taxon>
        <taxon>Bacillati</taxon>
        <taxon>Chloroflexota</taxon>
        <taxon>Ktedonobacteria</taxon>
        <taxon>Ktedonobacterales</taxon>
        <taxon>Ktedonobacteraceae</taxon>
        <taxon>Ktedonospora</taxon>
    </lineage>
</organism>
<accession>A0A8J3HZR7</accession>
<dbReference type="Gene3D" id="3.90.1150.10">
    <property type="entry name" value="Aspartate Aminotransferase, domain 1"/>
    <property type="match status" value="1"/>
</dbReference>
<keyword evidence="3" id="KW-0808">Transferase</keyword>
<dbReference type="Gene3D" id="3.40.640.10">
    <property type="entry name" value="Type I PLP-dependent aspartate aminotransferase-like (Major domain)"/>
    <property type="match status" value="1"/>
</dbReference>
<dbReference type="EMBL" id="BNJF01000001">
    <property type="protein sequence ID" value="GHO43488.1"/>
    <property type="molecule type" value="Genomic_DNA"/>
</dbReference>
<keyword evidence="4" id="KW-0663">Pyridoxal phosphate</keyword>
<dbReference type="InterPro" id="IPR004839">
    <property type="entry name" value="Aminotransferase_I/II_large"/>
</dbReference>
<dbReference type="GO" id="GO:1901605">
    <property type="term" value="P:alpha-amino acid metabolic process"/>
    <property type="evidence" value="ECO:0007669"/>
    <property type="project" value="TreeGrafter"/>
</dbReference>
<dbReference type="PANTHER" id="PTHR42790:SF19">
    <property type="entry name" value="KYNURENINE_ALPHA-AMINOADIPATE AMINOTRANSFERASE, MITOCHONDRIAL"/>
    <property type="match status" value="1"/>
</dbReference>
<dbReference type="GO" id="GO:0030170">
    <property type="term" value="F:pyridoxal phosphate binding"/>
    <property type="evidence" value="ECO:0007669"/>
    <property type="project" value="InterPro"/>
</dbReference>
<sequence length="274" mass="31489">MIGVPIDSEGMRVDLLETILARRNPRLIYTLPTFQNPTGVIMSPERRRRLLLLARRYQIPILEDDPYGELYLEGDAPHPLKALDTRGNVLYLSTYSKLLAPGLRVAWIAAPEPLIERLSLHKQIFDLNTTALGQWLVAEILHRGVLDEHLVDVRRQYRLQRDTMFQAIQKYWPAGTRVNLPRGGFHLWCRLPGDMRARTLLRESAQEGVAFVLGEPFHIDGGGRQYIRLSYAASNEVLIAEGIRRIGDAMRRLESRRTPRDEQDGLHIERMPMV</sequence>
<dbReference type="PANTHER" id="PTHR42790">
    <property type="entry name" value="AMINOTRANSFERASE"/>
    <property type="match status" value="1"/>
</dbReference>
<dbReference type="GO" id="GO:0008483">
    <property type="term" value="F:transaminase activity"/>
    <property type="evidence" value="ECO:0007669"/>
    <property type="project" value="UniProtKB-KW"/>
</dbReference>
<dbReference type="AlphaFoldDB" id="A0A8J3HZR7"/>
<dbReference type="InterPro" id="IPR015422">
    <property type="entry name" value="PyrdxlP-dep_Trfase_small"/>
</dbReference>
<dbReference type="Proteomes" id="UP000612362">
    <property type="component" value="Unassembled WGS sequence"/>
</dbReference>
<dbReference type="InterPro" id="IPR015424">
    <property type="entry name" value="PyrdxlP-dep_Trfase"/>
</dbReference>
<dbReference type="Pfam" id="PF00155">
    <property type="entry name" value="Aminotran_1_2"/>
    <property type="match status" value="1"/>
</dbReference>
<gene>
    <name evidence="7" type="ORF">KSX_16510</name>
</gene>
<reference evidence="7" key="1">
    <citation type="submission" date="2020-10" db="EMBL/GenBank/DDBJ databases">
        <title>Taxonomic study of unclassified bacteria belonging to the class Ktedonobacteria.</title>
        <authorList>
            <person name="Yabe S."/>
            <person name="Wang C.M."/>
            <person name="Zheng Y."/>
            <person name="Sakai Y."/>
            <person name="Cavaletti L."/>
            <person name="Monciardini P."/>
            <person name="Donadio S."/>
        </authorList>
    </citation>
    <scope>NUCLEOTIDE SEQUENCE</scope>
    <source>
        <strain evidence="7">SOSP1-1</strain>
    </source>
</reference>
<evidence type="ECO:0000256" key="2">
    <source>
        <dbReference type="ARBA" id="ARBA00022576"/>
    </source>
</evidence>
<dbReference type="CDD" id="cd00609">
    <property type="entry name" value="AAT_like"/>
    <property type="match status" value="1"/>
</dbReference>
<feature type="domain" description="Aminotransferase class I/classII large" evidence="6">
    <location>
        <begin position="30"/>
        <end position="246"/>
    </location>
</feature>
<keyword evidence="2" id="KW-0032">Aminotransferase</keyword>
<evidence type="ECO:0000313" key="8">
    <source>
        <dbReference type="Proteomes" id="UP000612362"/>
    </source>
</evidence>
<feature type="region of interest" description="Disordered" evidence="5">
    <location>
        <begin position="255"/>
        <end position="274"/>
    </location>
</feature>
<comment type="cofactor">
    <cofactor evidence="1">
        <name>pyridoxal 5'-phosphate</name>
        <dbReference type="ChEBI" id="CHEBI:597326"/>
    </cofactor>
</comment>
<evidence type="ECO:0000256" key="3">
    <source>
        <dbReference type="ARBA" id="ARBA00022679"/>
    </source>
</evidence>
<evidence type="ECO:0000256" key="1">
    <source>
        <dbReference type="ARBA" id="ARBA00001933"/>
    </source>
</evidence>
<dbReference type="SUPFAM" id="SSF53383">
    <property type="entry name" value="PLP-dependent transferases"/>
    <property type="match status" value="1"/>
</dbReference>
<evidence type="ECO:0000256" key="4">
    <source>
        <dbReference type="ARBA" id="ARBA00022898"/>
    </source>
</evidence>